<dbReference type="InterPro" id="IPR000008">
    <property type="entry name" value="C2_dom"/>
</dbReference>
<organism evidence="3 4">
    <name type="scientific">Platanthera zijinensis</name>
    <dbReference type="NCBI Taxonomy" id="2320716"/>
    <lineage>
        <taxon>Eukaryota</taxon>
        <taxon>Viridiplantae</taxon>
        <taxon>Streptophyta</taxon>
        <taxon>Embryophyta</taxon>
        <taxon>Tracheophyta</taxon>
        <taxon>Spermatophyta</taxon>
        <taxon>Magnoliopsida</taxon>
        <taxon>Liliopsida</taxon>
        <taxon>Asparagales</taxon>
        <taxon>Orchidaceae</taxon>
        <taxon>Orchidoideae</taxon>
        <taxon>Orchideae</taxon>
        <taxon>Orchidinae</taxon>
        <taxon>Platanthera</taxon>
    </lineage>
</organism>
<keyword evidence="4" id="KW-1185">Reference proteome</keyword>
<accession>A0AAP0BJF8</accession>
<dbReference type="PROSITE" id="PS50004">
    <property type="entry name" value="C2"/>
    <property type="match status" value="1"/>
</dbReference>
<dbReference type="InterPro" id="IPR047259">
    <property type="entry name" value="QUIRKY-like"/>
</dbReference>
<dbReference type="EMBL" id="JBBWWQ010000008">
    <property type="protein sequence ID" value="KAK8941231.1"/>
    <property type="molecule type" value="Genomic_DNA"/>
</dbReference>
<gene>
    <name evidence="3" type="ORF">KSP39_PZI009834</name>
</gene>
<proteinExistence type="predicted"/>
<comment type="caution">
    <text evidence="3">The sequence shown here is derived from an EMBL/GenBank/DDBJ whole genome shotgun (WGS) entry which is preliminary data.</text>
</comment>
<evidence type="ECO:0000256" key="1">
    <source>
        <dbReference type="SAM" id="MobiDB-lite"/>
    </source>
</evidence>
<feature type="region of interest" description="Disordered" evidence="1">
    <location>
        <begin position="203"/>
        <end position="269"/>
    </location>
</feature>
<dbReference type="Gene3D" id="2.60.40.150">
    <property type="entry name" value="C2 domain"/>
    <property type="match status" value="1"/>
</dbReference>
<evidence type="ECO:0000313" key="3">
    <source>
        <dbReference type="EMBL" id="KAK8941231.1"/>
    </source>
</evidence>
<feature type="compositionally biased region" description="Basic and acidic residues" evidence="1">
    <location>
        <begin position="211"/>
        <end position="221"/>
    </location>
</feature>
<dbReference type="SUPFAM" id="SSF49562">
    <property type="entry name" value="C2 domain (Calcium/lipid-binding domain, CaLB)"/>
    <property type="match status" value="1"/>
</dbReference>
<dbReference type="PANTHER" id="PTHR31425:SF32">
    <property type="entry name" value="MULTIPLE C2 DOMAIN AND TRANSMEMBRANE REGION PROTEIN 9"/>
    <property type="match status" value="1"/>
</dbReference>
<reference evidence="3 4" key="1">
    <citation type="journal article" date="2022" name="Nat. Plants">
        <title>Genomes of leafy and leafless Platanthera orchids illuminate the evolution of mycoheterotrophy.</title>
        <authorList>
            <person name="Li M.H."/>
            <person name="Liu K.W."/>
            <person name="Li Z."/>
            <person name="Lu H.C."/>
            <person name="Ye Q.L."/>
            <person name="Zhang D."/>
            <person name="Wang J.Y."/>
            <person name="Li Y.F."/>
            <person name="Zhong Z.M."/>
            <person name="Liu X."/>
            <person name="Yu X."/>
            <person name="Liu D.K."/>
            <person name="Tu X.D."/>
            <person name="Liu B."/>
            <person name="Hao Y."/>
            <person name="Liao X.Y."/>
            <person name="Jiang Y.T."/>
            <person name="Sun W.H."/>
            <person name="Chen J."/>
            <person name="Chen Y.Q."/>
            <person name="Ai Y."/>
            <person name="Zhai J.W."/>
            <person name="Wu S.S."/>
            <person name="Zhou Z."/>
            <person name="Hsiao Y.Y."/>
            <person name="Wu W.L."/>
            <person name="Chen Y.Y."/>
            <person name="Lin Y.F."/>
            <person name="Hsu J.L."/>
            <person name="Li C.Y."/>
            <person name="Wang Z.W."/>
            <person name="Zhao X."/>
            <person name="Zhong W.Y."/>
            <person name="Ma X.K."/>
            <person name="Ma L."/>
            <person name="Huang J."/>
            <person name="Chen G.Z."/>
            <person name="Huang M.Z."/>
            <person name="Huang L."/>
            <person name="Peng D.H."/>
            <person name="Luo Y.B."/>
            <person name="Zou S.Q."/>
            <person name="Chen S.P."/>
            <person name="Lan S."/>
            <person name="Tsai W.C."/>
            <person name="Van de Peer Y."/>
            <person name="Liu Z.J."/>
        </authorList>
    </citation>
    <scope>NUCLEOTIDE SEQUENCE [LARGE SCALE GENOMIC DNA]</scope>
    <source>
        <strain evidence="3">Lor287</strain>
    </source>
</reference>
<protein>
    <recommendedName>
        <fullName evidence="2">C2 domain-containing protein</fullName>
    </recommendedName>
</protein>
<sequence>MSNLRLGVEVVGANDLNPKDGHGSSNPCVELQFDRQKSRTTVRENDLNPYWNEVFYFNVSDPSTLHDLSLEAVVYHIDMNTKSKSSIGKVHISGTSFVSHSESIVFYYPLEKNHVFSRTKGVLGLRVFLTGDPIHLQDNVQGISMEKAVWIREIPPPPPERAIFKLHGRRDEVGASKSRGEISLSLLFAATIRVPAQRDEASIKRRKYRRTQSDPWREAKQRIRSCRGSGVPLRAGSESERFTEQGHHRKPRSLRRDEARKPIEAPPDT</sequence>
<evidence type="ECO:0000313" key="4">
    <source>
        <dbReference type="Proteomes" id="UP001418222"/>
    </source>
</evidence>
<name>A0AAP0BJF8_9ASPA</name>
<feature type="domain" description="C2" evidence="2">
    <location>
        <begin position="1"/>
        <end position="108"/>
    </location>
</feature>
<dbReference type="SMART" id="SM00239">
    <property type="entry name" value="C2"/>
    <property type="match status" value="1"/>
</dbReference>
<feature type="compositionally biased region" description="Basic and acidic residues" evidence="1">
    <location>
        <begin position="237"/>
        <end position="246"/>
    </location>
</feature>
<feature type="compositionally biased region" description="Basic and acidic residues" evidence="1">
    <location>
        <begin position="254"/>
        <end position="263"/>
    </location>
</feature>
<dbReference type="Proteomes" id="UP001418222">
    <property type="component" value="Unassembled WGS sequence"/>
</dbReference>
<dbReference type="AlphaFoldDB" id="A0AAP0BJF8"/>
<dbReference type="Pfam" id="PF00168">
    <property type="entry name" value="C2"/>
    <property type="match status" value="1"/>
</dbReference>
<dbReference type="InterPro" id="IPR035892">
    <property type="entry name" value="C2_domain_sf"/>
</dbReference>
<dbReference type="PANTHER" id="PTHR31425">
    <property type="entry name" value="PHOSPHORIBOSYLANTHRANILATE TRANSFERASE ISOFORM 1"/>
    <property type="match status" value="1"/>
</dbReference>
<evidence type="ECO:0000259" key="2">
    <source>
        <dbReference type="PROSITE" id="PS50004"/>
    </source>
</evidence>